<organism evidence="7 8">
    <name type="scientific">Meganyctiphanes norvegica</name>
    <name type="common">Northern krill</name>
    <name type="synonym">Thysanopoda norvegica</name>
    <dbReference type="NCBI Taxonomy" id="48144"/>
    <lineage>
        <taxon>Eukaryota</taxon>
        <taxon>Metazoa</taxon>
        <taxon>Ecdysozoa</taxon>
        <taxon>Arthropoda</taxon>
        <taxon>Crustacea</taxon>
        <taxon>Multicrustacea</taxon>
        <taxon>Malacostraca</taxon>
        <taxon>Eumalacostraca</taxon>
        <taxon>Eucarida</taxon>
        <taxon>Euphausiacea</taxon>
        <taxon>Euphausiidae</taxon>
        <taxon>Meganyctiphanes</taxon>
    </lineage>
</organism>
<evidence type="ECO:0000256" key="5">
    <source>
        <dbReference type="SAM" id="MobiDB-lite"/>
    </source>
</evidence>
<keyword evidence="3" id="KW-0804">Transcription</keyword>
<feature type="region of interest" description="Disordered" evidence="5">
    <location>
        <begin position="86"/>
        <end position="105"/>
    </location>
</feature>
<dbReference type="InterPro" id="IPR050370">
    <property type="entry name" value="HES_HEY"/>
</dbReference>
<keyword evidence="4" id="KW-0539">Nucleus</keyword>
<dbReference type="PROSITE" id="PS50888">
    <property type="entry name" value="BHLH"/>
    <property type="match status" value="1"/>
</dbReference>
<dbReference type="SUPFAM" id="SSF47459">
    <property type="entry name" value="HLH, helix-loop-helix DNA-binding domain"/>
    <property type="match status" value="1"/>
</dbReference>
<accession>A0AAV2RKP4</accession>
<sequence length="352" mass="38159">MGVHQPTQLPKPRPNKPVSESRRIRKPLMEKKRRERINNCLNDLAAMLTEAQLVKPEAATGNKAQTKLEKADILELTVKHLRAIKKQESGSEEEDPAPKPAQTSSYLEGFNKCMGVVDKTLSMAGKADLRDRILSHLKSCKDTLVAPDVAKDEATTVEGSERLHEYPSEQCNNHLEGPLSRHVPASESVVSHCTKLTLVPTRLPSGGVAFLLQGGIIDPELLLPKDENPIPTTVASSTPLPLLNIGTPSPNTIDTPPTPASSLLTPVSSPPTPVSSPSPAHAGPETISSDADMDTYVSCPSPPPSEPSSLHSDEEMDTSEGDYATDDEEIDVENIANIGPYDLSTRRMWRPW</sequence>
<dbReference type="GO" id="GO:0005634">
    <property type="term" value="C:nucleus"/>
    <property type="evidence" value="ECO:0007669"/>
    <property type="project" value="UniProtKB-SubCell"/>
</dbReference>
<evidence type="ECO:0000256" key="1">
    <source>
        <dbReference type="ARBA" id="ARBA00004123"/>
    </source>
</evidence>
<dbReference type="Pfam" id="PF00010">
    <property type="entry name" value="HLH"/>
    <property type="match status" value="1"/>
</dbReference>
<dbReference type="EMBL" id="CAXKWB010024568">
    <property type="protein sequence ID" value="CAL4126379.1"/>
    <property type="molecule type" value="Genomic_DNA"/>
</dbReference>
<evidence type="ECO:0000256" key="4">
    <source>
        <dbReference type="ARBA" id="ARBA00023242"/>
    </source>
</evidence>
<feature type="compositionally biased region" description="Polar residues" evidence="5">
    <location>
        <begin position="230"/>
        <end position="239"/>
    </location>
</feature>
<reference evidence="7 8" key="1">
    <citation type="submission" date="2024-05" db="EMBL/GenBank/DDBJ databases">
        <authorList>
            <person name="Wallberg A."/>
        </authorList>
    </citation>
    <scope>NUCLEOTIDE SEQUENCE [LARGE SCALE GENOMIC DNA]</scope>
</reference>
<proteinExistence type="predicted"/>
<evidence type="ECO:0000256" key="3">
    <source>
        <dbReference type="ARBA" id="ARBA00023163"/>
    </source>
</evidence>
<evidence type="ECO:0000313" key="8">
    <source>
        <dbReference type="Proteomes" id="UP001497623"/>
    </source>
</evidence>
<dbReference type="PANTHER" id="PTHR10985">
    <property type="entry name" value="BASIC HELIX-LOOP-HELIX TRANSCRIPTION FACTOR, HES-RELATED"/>
    <property type="match status" value="1"/>
</dbReference>
<feature type="compositionally biased region" description="Acidic residues" evidence="5">
    <location>
        <begin position="314"/>
        <end position="332"/>
    </location>
</feature>
<dbReference type="SMART" id="SM00353">
    <property type="entry name" value="HLH"/>
    <property type="match status" value="1"/>
</dbReference>
<evidence type="ECO:0000259" key="6">
    <source>
        <dbReference type="PROSITE" id="PS50888"/>
    </source>
</evidence>
<gene>
    <name evidence="7" type="ORF">MNOR_LOCUS25561</name>
</gene>
<dbReference type="AlphaFoldDB" id="A0AAV2RKP4"/>
<feature type="region of interest" description="Disordered" evidence="5">
    <location>
        <begin position="1"/>
        <end position="34"/>
    </location>
</feature>
<protein>
    <recommendedName>
        <fullName evidence="6">BHLH domain-containing protein</fullName>
    </recommendedName>
</protein>
<keyword evidence="8" id="KW-1185">Reference proteome</keyword>
<evidence type="ECO:0000256" key="2">
    <source>
        <dbReference type="ARBA" id="ARBA00023015"/>
    </source>
</evidence>
<dbReference type="Gene3D" id="4.10.280.10">
    <property type="entry name" value="Helix-loop-helix DNA-binding domain"/>
    <property type="match status" value="1"/>
</dbReference>
<dbReference type="InterPro" id="IPR036638">
    <property type="entry name" value="HLH_DNA-bd_sf"/>
</dbReference>
<dbReference type="GO" id="GO:0046983">
    <property type="term" value="F:protein dimerization activity"/>
    <property type="evidence" value="ECO:0007669"/>
    <property type="project" value="InterPro"/>
</dbReference>
<comment type="caution">
    <text evidence="7">The sequence shown here is derived from an EMBL/GenBank/DDBJ whole genome shotgun (WGS) entry which is preliminary data.</text>
</comment>
<dbReference type="InterPro" id="IPR011598">
    <property type="entry name" value="bHLH_dom"/>
</dbReference>
<feature type="domain" description="BHLH" evidence="6">
    <location>
        <begin position="21"/>
        <end position="84"/>
    </location>
</feature>
<evidence type="ECO:0000313" key="7">
    <source>
        <dbReference type="EMBL" id="CAL4126379.1"/>
    </source>
</evidence>
<keyword evidence="2" id="KW-0805">Transcription regulation</keyword>
<comment type="subcellular location">
    <subcellularLocation>
        <location evidence="1">Nucleus</location>
    </subcellularLocation>
</comment>
<name>A0AAV2RKP4_MEGNR</name>
<feature type="compositionally biased region" description="Basic and acidic residues" evidence="5">
    <location>
        <begin position="19"/>
        <end position="32"/>
    </location>
</feature>
<feature type="region of interest" description="Disordered" evidence="5">
    <location>
        <begin position="228"/>
        <end position="352"/>
    </location>
</feature>
<dbReference type="Proteomes" id="UP001497623">
    <property type="component" value="Unassembled WGS sequence"/>
</dbReference>